<dbReference type="Proteomes" id="UP000661918">
    <property type="component" value="Unassembled WGS sequence"/>
</dbReference>
<feature type="compositionally biased region" description="Pro residues" evidence="2">
    <location>
        <begin position="47"/>
        <end position="77"/>
    </location>
</feature>
<dbReference type="SUPFAM" id="SSF51445">
    <property type="entry name" value="(Trans)glycosidases"/>
    <property type="match status" value="1"/>
</dbReference>
<name>A0ABQ2GTN7_9DEIO</name>
<protein>
    <recommendedName>
        <fullName evidence="3">Glycosyl hydrolase-like 10 domain-containing protein</fullName>
    </recommendedName>
</protein>
<evidence type="ECO:0000259" key="3">
    <source>
        <dbReference type="Pfam" id="PF02638"/>
    </source>
</evidence>
<dbReference type="InterPro" id="IPR017853">
    <property type="entry name" value="GH"/>
</dbReference>
<keyword evidence="5" id="KW-1185">Reference proteome</keyword>
<dbReference type="InterPro" id="IPR052177">
    <property type="entry name" value="Divisome_Glycosyl_Hydrolase"/>
</dbReference>
<proteinExistence type="predicted"/>
<feature type="compositionally biased region" description="Polar residues" evidence="2">
    <location>
        <begin position="213"/>
        <end position="224"/>
    </location>
</feature>
<dbReference type="EMBL" id="BMOM01000015">
    <property type="protein sequence ID" value="GGM11619.1"/>
    <property type="molecule type" value="Genomic_DNA"/>
</dbReference>
<evidence type="ECO:0000313" key="4">
    <source>
        <dbReference type="EMBL" id="GGM11619.1"/>
    </source>
</evidence>
<dbReference type="PANTHER" id="PTHR43405:SF1">
    <property type="entry name" value="GLYCOSYL HYDROLASE DIGH"/>
    <property type="match status" value="1"/>
</dbReference>
<dbReference type="InterPro" id="IPR003790">
    <property type="entry name" value="GHL10"/>
</dbReference>
<feature type="region of interest" description="Disordered" evidence="2">
    <location>
        <begin position="27"/>
        <end position="105"/>
    </location>
</feature>
<evidence type="ECO:0000313" key="5">
    <source>
        <dbReference type="Proteomes" id="UP000661918"/>
    </source>
</evidence>
<organism evidence="4 5">
    <name type="scientific">Deinococcus aerophilus</name>
    <dbReference type="NCBI Taxonomy" id="522488"/>
    <lineage>
        <taxon>Bacteria</taxon>
        <taxon>Thermotogati</taxon>
        <taxon>Deinococcota</taxon>
        <taxon>Deinococci</taxon>
        <taxon>Deinococcales</taxon>
        <taxon>Deinococcaceae</taxon>
        <taxon>Deinococcus</taxon>
    </lineage>
</organism>
<feature type="domain" description="Glycosyl hydrolase-like 10" evidence="3">
    <location>
        <begin position="113"/>
        <end position="391"/>
    </location>
</feature>
<dbReference type="RefSeq" id="WP_188904059.1">
    <property type="nucleotide sequence ID" value="NZ_BMOM01000015.1"/>
</dbReference>
<dbReference type="Gene3D" id="3.20.20.80">
    <property type="entry name" value="Glycosidases"/>
    <property type="match status" value="1"/>
</dbReference>
<dbReference type="Pfam" id="PF02638">
    <property type="entry name" value="GHL10"/>
    <property type="match status" value="1"/>
</dbReference>
<dbReference type="PANTHER" id="PTHR43405">
    <property type="entry name" value="GLYCOSYL HYDROLASE DIGH"/>
    <property type="match status" value="1"/>
</dbReference>
<gene>
    <name evidence="4" type="ORF">GCM10010841_20210</name>
</gene>
<reference evidence="5" key="1">
    <citation type="journal article" date="2019" name="Int. J. Syst. Evol. Microbiol.">
        <title>The Global Catalogue of Microorganisms (GCM) 10K type strain sequencing project: providing services to taxonomists for standard genome sequencing and annotation.</title>
        <authorList>
            <consortium name="The Broad Institute Genomics Platform"/>
            <consortium name="The Broad Institute Genome Sequencing Center for Infectious Disease"/>
            <person name="Wu L."/>
            <person name="Ma J."/>
        </authorList>
    </citation>
    <scope>NUCLEOTIDE SEQUENCE [LARGE SCALE GENOMIC DNA]</scope>
    <source>
        <strain evidence="5">JCM 15443</strain>
    </source>
</reference>
<feature type="region of interest" description="Disordered" evidence="2">
    <location>
        <begin position="213"/>
        <end position="235"/>
    </location>
</feature>
<accession>A0ABQ2GTN7</accession>
<sequence length="597" mass="63446">MTLPPLRRAALLTFLLTLGTGLGGWSPAQDTAAPEVPPAAPASASPSPAPAPEVPPLPVLEPVLPPPTSPGPLPAAPLPGAVTTPPPAGSLPEKPAPDLPKPLSPRPVVGSAVRGLWVDAFGPGLKTRAQVQAMVEDAARMGVNTLFVQAIRRADCLCRKSSVPVVTDADLEKDLDPLGLVVRLAHARGMRVIAWVSVTGIANVLAPNTNPAHISRTHGPTSGAASWMARRPDGSWQEGGRDGWLDLAIPEAAEYVTQAIVSLVRNYAVDGVQLDRIRYPDGDVWGYDPKVLARYRAETGRAGTPGVNDPLWAEWKRQQVTNVVRRVTLEVKTLRPDAWITAATITYQAPPQPGDLAAFRRTRTYSDVLQDWPGWMRDGLIDLNVLMNYKRDVVGEQGEWFDGWNRFARSVLARPDGASAGVAAGTAMYLNGAPVTAAQAARSVGAGLGWVGYSYRTPTADVYGQRETTAQGLTAVQKLLTAPGAVLATPIPWKEKPPTTRGLLGRITGTPVPGFRMVEALQNGVVVAQTRTDGSGYYGFAALPTGLTEVRVSGQRWVDRVPERGVVRLPDLSVRDLRPVTALPASLAEPAAAPSQP</sequence>
<comment type="caution">
    <text evidence="4">The sequence shown here is derived from an EMBL/GenBank/DDBJ whole genome shotgun (WGS) entry which is preliminary data.</text>
</comment>
<keyword evidence="1" id="KW-0732">Signal</keyword>
<evidence type="ECO:0000256" key="1">
    <source>
        <dbReference type="ARBA" id="ARBA00022729"/>
    </source>
</evidence>
<evidence type="ECO:0000256" key="2">
    <source>
        <dbReference type="SAM" id="MobiDB-lite"/>
    </source>
</evidence>